<dbReference type="InterPro" id="IPR016040">
    <property type="entry name" value="NAD(P)-bd_dom"/>
</dbReference>
<evidence type="ECO:0000259" key="1">
    <source>
        <dbReference type="Pfam" id="PF13460"/>
    </source>
</evidence>
<dbReference type="SUPFAM" id="SSF51735">
    <property type="entry name" value="NAD(P)-binding Rossmann-fold domains"/>
    <property type="match status" value="1"/>
</dbReference>
<dbReference type="Pfam" id="PF13460">
    <property type="entry name" value="NAD_binding_10"/>
    <property type="match status" value="1"/>
</dbReference>
<dbReference type="CDD" id="cd05250">
    <property type="entry name" value="CC3_like_SDR_a"/>
    <property type="match status" value="1"/>
</dbReference>
<dbReference type="RefSeq" id="WP_369332105.1">
    <property type="nucleotide sequence ID" value="NZ_JAULBC010000010.1"/>
</dbReference>
<protein>
    <submittedName>
        <fullName evidence="2">Oxidoreductase</fullName>
    </submittedName>
</protein>
<keyword evidence="3" id="KW-1185">Reference proteome</keyword>
<sequence length="218" mass="24521">MKKAILFGATGFIGSFLLQDLLNDESYDQVIAVVRKRLPVTHPKLEMLIGDYATLPSMKESLVGDDIFISIGTTKNKTPDQDKYYEIDHDYPLLAATIAKENGAKGVFLVSAVGANADSKIFYIRTKGETERDIIALNFDHTHIFRPSMLMGDRKNENRPLEKFMIGLFSVINPLFMGNLQKYRGIKGEEVAKAMLNAAKKPAGKVQVYEWKEMKELL</sequence>
<evidence type="ECO:0000313" key="3">
    <source>
        <dbReference type="Proteomes" id="UP001560573"/>
    </source>
</evidence>
<dbReference type="PANTHER" id="PTHR14097:SF7">
    <property type="entry name" value="OXIDOREDUCTASE HTATIP2"/>
    <property type="match status" value="1"/>
</dbReference>
<dbReference type="EMBL" id="JAULBC010000010">
    <property type="protein sequence ID" value="MEX6690690.1"/>
    <property type="molecule type" value="Genomic_DNA"/>
</dbReference>
<comment type="caution">
    <text evidence="2">The sequence shown here is derived from an EMBL/GenBank/DDBJ whole genome shotgun (WGS) entry which is preliminary data.</text>
</comment>
<dbReference type="InterPro" id="IPR036291">
    <property type="entry name" value="NAD(P)-bd_dom_sf"/>
</dbReference>
<feature type="domain" description="NAD(P)-binding" evidence="1">
    <location>
        <begin position="8"/>
        <end position="159"/>
    </location>
</feature>
<gene>
    <name evidence="2" type="ORF">QTN47_24500</name>
</gene>
<organism evidence="2 3">
    <name type="scientific">Danxiaibacter flavus</name>
    <dbReference type="NCBI Taxonomy" id="3049108"/>
    <lineage>
        <taxon>Bacteria</taxon>
        <taxon>Pseudomonadati</taxon>
        <taxon>Bacteroidota</taxon>
        <taxon>Chitinophagia</taxon>
        <taxon>Chitinophagales</taxon>
        <taxon>Chitinophagaceae</taxon>
        <taxon>Danxiaibacter</taxon>
    </lineage>
</organism>
<reference evidence="2 3" key="1">
    <citation type="submission" date="2023-07" db="EMBL/GenBank/DDBJ databases">
        <authorList>
            <person name="Lian W.-H."/>
        </authorList>
    </citation>
    <scope>NUCLEOTIDE SEQUENCE [LARGE SCALE GENOMIC DNA]</scope>
    <source>
        <strain evidence="2 3">SYSU DXS3180</strain>
    </source>
</reference>
<name>A0ABV3ZMH6_9BACT</name>
<evidence type="ECO:0000313" key="2">
    <source>
        <dbReference type="EMBL" id="MEX6690690.1"/>
    </source>
</evidence>
<dbReference type="Proteomes" id="UP001560573">
    <property type="component" value="Unassembled WGS sequence"/>
</dbReference>
<proteinExistence type="predicted"/>
<accession>A0ABV3ZMH6</accession>
<dbReference type="PANTHER" id="PTHR14097">
    <property type="entry name" value="OXIDOREDUCTASE HTATIP2"/>
    <property type="match status" value="1"/>
</dbReference>
<dbReference type="Gene3D" id="3.40.50.720">
    <property type="entry name" value="NAD(P)-binding Rossmann-like Domain"/>
    <property type="match status" value="1"/>
</dbReference>